<dbReference type="Gene3D" id="4.10.830.40">
    <property type="match status" value="1"/>
</dbReference>
<dbReference type="CDD" id="cd19757">
    <property type="entry name" value="Bbox1"/>
    <property type="match status" value="1"/>
</dbReference>
<dbReference type="PANTHER" id="PTHR25462:SF291">
    <property type="entry name" value="E3 UBIQUITIN-PROTEIN LIGASE TRIM45"/>
    <property type="match status" value="1"/>
</dbReference>
<protein>
    <recommendedName>
        <fullName evidence="2">B box-type domain-containing protein</fullName>
    </recommendedName>
</protein>
<feature type="domain" description="B box-type" evidence="2">
    <location>
        <begin position="61"/>
        <end position="103"/>
    </location>
</feature>
<dbReference type="InterPro" id="IPR047153">
    <property type="entry name" value="TRIM45/56/19-like"/>
</dbReference>
<dbReference type="OrthoDB" id="6046700at2759"/>
<dbReference type="GO" id="GO:0061630">
    <property type="term" value="F:ubiquitin protein ligase activity"/>
    <property type="evidence" value="ECO:0007669"/>
    <property type="project" value="TreeGrafter"/>
</dbReference>
<keyword evidence="4" id="KW-1185">Reference proteome</keyword>
<evidence type="ECO:0000259" key="2">
    <source>
        <dbReference type="PROSITE" id="PS50119"/>
    </source>
</evidence>
<dbReference type="AlphaFoldDB" id="A0A6J8EUS0"/>
<feature type="domain" description="B box-type" evidence="2">
    <location>
        <begin position="2"/>
        <end position="52"/>
    </location>
</feature>
<evidence type="ECO:0000256" key="1">
    <source>
        <dbReference type="PROSITE-ProRule" id="PRU00024"/>
    </source>
</evidence>
<proteinExistence type="predicted"/>
<sequence>MASKHLCQPCETENIFVPAVKWCTECEENLCKECFRFHKKGKATKNHRVLDISEAGVFPTLADQHCSKHSSMLLDLFCIDHDALSCRQCMTENHRSCSKLLPLDVAVKDVCSSALVSDLLKDFELSVDAFCSIETAIEKELKMVDDQRIATNRSITTLKTRLQNQIEESALVLSKEIDRVCTEHRLSLLSLQEQEHSFINSKVLYIKRKEELEKIIKHGSNNQIFIVAHQLKLLQTKDEASSINHGAPLNKPTQGICIDRDDNIYVALQTSVVRLSKEGKVLDKNILDKAKGFGGIWAIAFNRTYTQMYAATKDGLQITVFHFIRVDV</sequence>
<dbReference type="GO" id="GO:0008270">
    <property type="term" value="F:zinc ion binding"/>
    <property type="evidence" value="ECO:0007669"/>
    <property type="project" value="UniProtKB-KW"/>
</dbReference>
<keyword evidence="1" id="KW-0863">Zinc-finger</keyword>
<dbReference type="Gene3D" id="3.30.160.60">
    <property type="entry name" value="Classic Zinc Finger"/>
    <property type="match status" value="1"/>
</dbReference>
<accession>A0A6J8EUS0</accession>
<evidence type="ECO:0000313" key="4">
    <source>
        <dbReference type="Proteomes" id="UP000507470"/>
    </source>
</evidence>
<gene>
    <name evidence="3" type="ORF">MCOR_55224</name>
</gene>
<dbReference type="EMBL" id="CACVKT020009753">
    <property type="protein sequence ID" value="CAC5423235.1"/>
    <property type="molecule type" value="Genomic_DNA"/>
</dbReference>
<dbReference type="SMART" id="SM00336">
    <property type="entry name" value="BBOX"/>
    <property type="match status" value="2"/>
</dbReference>
<evidence type="ECO:0000313" key="3">
    <source>
        <dbReference type="EMBL" id="CAC5423235.1"/>
    </source>
</evidence>
<dbReference type="SUPFAM" id="SSF57845">
    <property type="entry name" value="B-box zinc-binding domain"/>
    <property type="match status" value="1"/>
</dbReference>
<name>A0A6J8EUS0_MYTCO</name>
<dbReference type="SUPFAM" id="SSF63829">
    <property type="entry name" value="Calcium-dependent phosphotriesterase"/>
    <property type="match status" value="1"/>
</dbReference>
<dbReference type="Pfam" id="PF22586">
    <property type="entry name" value="ANCHR-like_BBOX"/>
    <property type="match status" value="1"/>
</dbReference>
<dbReference type="PANTHER" id="PTHR25462">
    <property type="entry name" value="BONUS, ISOFORM C-RELATED"/>
    <property type="match status" value="1"/>
</dbReference>
<dbReference type="PROSITE" id="PS50119">
    <property type="entry name" value="ZF_BBOX"/>
    <property type="match status" value="2"/>
</dbReference>
<dbReference type="InterPro" id="IPR000315">
    <property type="entry name" value="Znf_B-box"/>
</dbReference>
<dbReference type="Proteomes" id="UP000507470">
    <property type="component" value="Unassembled WGS sequence"/>
</dbReference>
<keyword evidence="1" id="KW-0862">Zinc</keyword>
<keyword evidence="1" id="KW-0479">Metal-binding</keyword>
<reference evidence="3 4" key="1">
    <citation type="submission" date="2020-06" db="EMBL/GenBank/DDBJ databases">
        <authorList>
            <person name="Li R."/>
            <person name="Bekaert M."/>
        </authorList>
    </citation>
    <scope>NUCLEOTIDE SEQUENCE [LARGE SCALE GENOMIC DNA]</scope>
    <source>
        <strain evidence="4">wild</strain>
    </source>
</reference>
<organism evidence="3 4">
    <name type="scientific">Mytilus coruscus</name>
    <name type="common">Sea mussel</name>
    <dbReference type="NCBI Taxonomy" id="42192"/>
    <lineage>
        <taxon>Eukaryota</taxon>
        <taxon>Metazoa</taxon>
        <taxon>Spiralia</taxon>
        <taxon>Lophotrochozoa</taxon>
        <taxon>Mollusca</taxon>
        <taxon>Bivalvia</taxon>
        <taxon>Autobranchia</taxon>
        <taxon>Pteriomorphia</taxon>
        <taxon>Mytilida</taxon>
        <taxon>Mytiloidea</taxon>
        <taxon>Mytilidae</taxon>
        <taxon>Mytilinae</taxon>
        <taxon>Mytilus</taxon>
    </lineage>
</organism>